<keyword evidence="5 6" id="KW-0413">Isomerase</keyword>
<dbReference type="AlphaFoldDB" id="A0A235BXE1"/>
<evidence type="ECO:0000256" key="5">
    <source>
        <dbReference type="ARBA" id="ARBA00023235"/>
    </source>
</evidence>
<evidence type="ECO:0000259" key="7">
    <source>
        <dbReference type="PROSITE" id="PS50198"/>
    </source>
</evidence>
<dbReference type="EMBL" id="NOZP01000049">
    <property type="protein sequence ID" value="OYD16457.1"/>
    <property type="molecule type" value="Genomic_DNA"/>
</dbReference>
<name>A0A235BXE1_UNCW3</name>
<keyword evidence="3" id="KW-0732">Signal</keyword>
<dbReference type="PROSITE" id="PS50198">
    <property type="entry name" value="PPIC_PPIASE_2"/>
    <property type="match status" value="2"/>
</dbReference>
<dbReference type="Gene3D" id="3.10.50.40">
    <property type="match status" value="2"/>
</dbReference>
<accession>A0A235BXE1</accession>
<dbReference type="InterPro" id="IPR023058">
    <property type="entry name" value="PPIase_PpiC_CS"/>
</dbReference>
<gene>
    <name evidence="8" type="ORF">CH330_02765</name>
</gene>
<evidence type="ECO:0000313" key="9">
    <source>
        <dbReference type="Proteomes" id="UP000215559"/>
    </source>
</evidence>
<dbReference type="Proteomes" id="UP000215559">
    <property type="component" value="Unassembled WGS sequence"/>
</dbReference>
<dbReference type="SUPFAM" id="SSF109998">
    <property type="entry name" value="Triger factor/SurA peptide-binding domain-like"/>
    <property type="match status" value="1"/>
</dbReference>
<sequence length="426" mass="47606">MLTSSKSFVSLVGFALLFGISVGGPVDSIVAEVGETVILESELEQAEDFVRIAMRDTVQPDSALRAQVLKQLVDNELLQEQAKRDTIVVTREEVASLVDADVKTLRDRFESEEKFQAALLSEGMTERSLRLRYENDVRRRLLSRRLLEKAGLTATYVSPAEAKRFYNENRDSIALVPGHVTLAHVLIAVIPSAKTESLAMHRAGEVLDILSRGGDFAIVASSFSDDKNTSTLGGDWDWKGMDEIPTELALVLSQLKPGQISPPFRSPEGYMTAKLEAQSGDKVRFRTILIRVPLCRADTLRALARARSIRKKAAQGLAFDSLAHEFSYDPVTRDSGGFLGEFLLEGLAPPFDSVVAALDSGDISEPVLSEHGFHIIRVIDKKPERTMSYLEMQDMVRNYLQQEKFNQRLQRYLARIAKEIYIKRFN</sequence>
<dbReference type="PANTHER" id="PTHR47245:SF1">
    <property type="entry name" value="FOLDASE PROTEIN PRSA"/>
    <property type="match status" value="1"/>
</dbReference>
<protein>
    <recommendedName>
        <fullName evidence="2">peptidylprolyl isomerase</fullName>
        <ecNumber evidence="2">5.2.1.8</ecNumber>
    </recommendedName>
</protein>
<dbReference type="InterPro" id="IPR027304">
    <property type="entry name" value="Trigger_fact/SurA_dom_sf"/>
</dbReference>
<evidence type="ECO:0000313" key="8">
    <source>
        <dbReference type="EMBL" id="OYD16457.1"/>
    </source>
</evidence>
<evidence type="ECO:0000256" key="1">
    <source>
        <dbReference type="ARBA" id="ARBA00000971"/>
    </source>
</evidence>
<dbReference type="InterPro" id="IPR050245">
    <property type="entry name" value="PrsA_foldase"/>
</dbReference>
<comment type="catalytic activity">
    <reaction evidence="1">
        <text>[protein]-peptidylproline (omega=180) = [protein]-peptidylproline (omega=0)</text>
        <dbReference type="Rhea" id="RHEA:16237"/>
        <dbReference type="Rhea" id="RHEA-COMP:10747"/>
        <dbReference type="Rhea" id="RHEA-COMP:10748"/>
        <dbReference type="ChEBI" id="CHEBI:83833"/>
        <dbReference type="ChEBI" id="CHEBI:83834"/>
        <dbReference type="EC" id="5.2.1.8"/>
    </reaction>
</comment>
<keyword evidence="4 6" id="KW-0697">Rotamase</keyword>
<dbReference type="Gene3D" id="1.10.4030.10">
    <property type="entry name" value="Porin chaperone SurA, peptide-binding domain"/>
    <property type="match status" value="1"/>
</dbReference>
<dbReference type="InterPro" id="IPR046357">
    <property type="entry name" value="PPIase_dom_sf"/>
</dbReference>
<proteinExistence type="predicted"/>
<dbReference type="InterPro" id="IPR000297">
    <property type="entry name" value="PPIase_PpiC"/>
</dbReference>
<dbReference type="PROSITE" id="PS01096">
    <property type="entry name" value="PPIC_PPIASE_1"/>
    <property type="match status" value="1"/>
</dbReference>
<feature type="domain" description="PpiC" evidence="7">
    <location>
        <begin position="177"/>
        <end position="277"/>
    </location>
</feature>
<dbReference type="EC" id="5.2.1.8" evidence="2"/>
<feature type="domain" description="PpiC" evidence="7">
    <location>
        <begin position="280"/>
        <end position="380"/>
    </location>
</feature>
<comment type="caution">
    <text evidence="8">The sequence shown here is derived from an EMBL/GenBank/DDBJ whole genome shotgun (WGS) entry which is preliminary data.</text>
</comment>
<evidence type="ECO:0000256" key="6">
    <source>
        <dbReference type="PROSITE-ProRule" id="PRU00278"/>
    </source>
</evidence>
<evidence type="ECO:0000256" key="2">
    <source>
        <dbReference type="ARBA" id="ARBA00013194"/>
    </source>
</evidence>
<reference evidence="8 9" key="1">
    <citation type="submission" date="2017-07" db="EMBL/GenBank/DDBJ databases">
        <title>Recovery of genomes from metagenomes via a dereplication, aggregation, and scoring strategy.</title>
        <authorList>
            <person name="Sieber C.M."/>
            <person name="Probst A.J."/>
            <person name="Sharrar A."/>
            <person name="Thomas B.C."/>
            <person name="Hess M."/>
            <person name="Tringe S.G."/>
            <person name="Banfield J.F."/>
        </authorList>
    </citation>
    <scope>NUCLEOTIDE SEQUENCE [LARGE SCALE GENOMIC DNA]</scope>
    <source>
        <strain evidence="8">JGI_Cruoil_03_51_56</strain>
    </source>
</reference>
<dbReference type="PANTHER" id="PTHR47245">
    <property type="entry name" value="PEPTIDYLPROLYL ISOMERASE"/>
    <property type="match status" value="1"/>
</dbReference>
<evidence type="ECO:0000256" key="3">
    <source>
        <dbReference type="ARBA" id="ARBA00022729"/>
    </source>
</evidence>
<dbReference type="Pfam" id="PF13624">
    <property type="entry name" value="SurA_N_3"/>
    <property type="match status" value="1"/>
</dbReference>
<dbReference type="SUPFAM" id="SSF54534">
    <property type="entry name" value="FKBP-like"/>
    <property type="match status" value="2"/>
</dbReference>
<dbReference type="GO" id="GO:0003755">
    <property type="term" value="F:peptidyl-prolyl cis-trans isomerase activity"/>
    <property type="evidence" value="ECO:0007669"/>
    <property type="project" value="UniProtKB-KW"/>
</dbReference>
<dbReference type="Pfam" id="PF00639">
    <property type="entry name" value="Rotamase"/>
    <property type="match status" value="2"/>
</dbReference>
<organism evidence="8 9">
    <name type="scientific">candidate division WOR-3 bacterium JGI_Cruoil_03_51_56</name>
    <dbReference type="NCBI Taxonomy" id="1973747"/>
    <lineage>
        <taxon>Bacteria</taxon>
        <taxon>Bacteria division WOR-3</taxon>
    </lineage>
</organism>
<evidence type="ECO:0000256" key="4">
    <source>
        <dbReference type="ARBA" id="ARBA00023110"/>
    </source>
</evidence>